<feature type="compositionally biased region" description="Basic and acidic residues" evidence="4">
    <location>
        <begin position="14"/>
        <end position="30"/>
    </location>
</feature>
<name>A0A641ARF6_9ACTN</name>
<evidence type="ECO:0000313" key="8">
    <source>
        <dbReference type="Proteomes" id="UP001515100"/>
    </source>
</evidence>
<comment type="similarity">
    <text evidence="1">Belongs to the transglycosylase family. Rpf subfamily.</text>
</comment>
<feature type="region of interest" description="Disordered" evidence="4">
    <location>
        <begin position="1"/>
        <end position="45"/>
    </location>
</feature>
<keyword evidence="8" id="KW-1185">Reference proteome</keyword>
<evidence type="ECO:0000256" key="4">
    <source>
        <dbReference type="SAM" id="MobiDB-lite"/>
    </source>
</evidence>
<evidence type="ECO:0000256" key="5">
    <source>
        <dbReference type="SAM" id="Phobius"/>
    </source>
</evidence>
<keyword evidence="3" id="KW-0378">Hydrolase</keyword>
<dbReference type="Pfam" id="PF07501">
    <property type="entry name" value="G5"/>
    <property type="match status" value="1"/>
</dbReference>
<dbReference type="AlphaFoldDB" id="A0A641ARF6"/>
<evidence type="ECO:0000313" key="7">
    <source>
        <dbReference type="EMBL" id="KAA1379651.1"/>
    </source>
</evidence>
<dbReference type="InterPro" id="IPR010618">
    <property type="entry name" value="RPF"/>
</dbReference>
<dbReference type="GO" id="GO:0016787">
    <property type="term" value="F:hydrolase activity"/>
    <property type="evidence" value="ECO:0007669"/>
    <property type="project" value="UniProtKB-KW"/>
</dbReference>
<dbReference type="SMART" id="SM01208">
    <property type="entry name" value="G5"/>
    <property type="match status" value="1"/>
</dbReference>
<keyword evidence="5" id="KW-0472">Membrane</keyword>
<evidence type="ECO:0000259" key="6">
    <source>
        <dbReference type="PROSITE" id="PS51109"/>
    </source>
</evidence>
<dbReference type="OrthoDB" id="1404170at2"/>
<feature type="domain" description="G5" evidence="6">
    <location>
        <begin position="264"/>
        <end position="344"/>
    </location>
</feature>
<dbReference type="Gene3D" id="2.20.230.10">
    <property type="entry name" value="Resuscitation-promoting factor rpfb"/>
    <property type="match status" value="1"/>
</dbReference>
<keyword evidence="2" id="KW-0732">Signal</keyword>
<evidence type="ECO:0000256" key="3">
    <source>
        <dbReference type="ARBA" id="ARBA00022801"/>
    </source>
</evidence>
<comment type="caution">
    <text evidence="7">The sequence shown here is derived from an EMBL/GenBank/DDBJ whole genome shotgun (WGS) entry which is preliminary data.</text>
</comment>
<dbReference type="Gene3D" id="1.10.530.10">
    <property type="match status" value="1"/>
</dbReference>
<dbReference type="CDD" id="cd13925">
    <property type="entry name" value="RPF"/>
    <property type="match status" value="1"/>
</dbReference>
<dbReference type="InterPro" id="IPR007137">
    <property type="entry name" value="DUF348"/>
</dbReference>
<accession>A0A641ARF6</accession>
<evidence type="ECO:0000256" key="2">
    <source>
        <dbReference type="ARBA" id="ARBA00022729"/>
    </source>
</evidence>
<keyword evidence="5" id="KW-0812">Transmembrane</keyword>
<keyword evidence="5" id="KW-1133">Transmembrane helix</keyword>
<dbReference type="SUPFAM" id="SSF53955">
    <property type="entry name" value="Lysozyme-like"/>
    <property type="match status" value="1"/>
</dbReference>
<dbReference type="Pfam" id="PF06737">
    <property type="entry name" value="Transglycosylas"/>
    <property type="match status" value="1"/>
</dbReference>
<feature type="transmembrane region" description="Helical" evidence="5">
    <location>
        <begin position="72"/>
        <end position="94"/>
    </location>
</feature>
<protein>
    <submittedName>
        <fullName evidence="7">DUF348 domain-containing protein</fullName>
    </submittedName>
</protein>
<dbReference type="InterPro" id="IPR023346">
    <property type="entry name" value="Lysozyme-like_dom_sf"/>
</dbReference>
<evidence type="ECO:0000256" key="1">
    <source>
        <dbReference type="ARBA" id="ARBA00010830"/>
    </source>
</evidence>
<reference evidence="7" key="1">
    <citation type="submission" date="2019-09" db="EMBL/GenBank/DDBJ databases">
        <authorList>
            <person name="Li J."/>
        </authorList>
    </citation>
    <scope>NUCLEOTIDE SEQUENCE [LARGE SCALE GENOMIC DNA]</scope>
    <source>
        <strain evidence="7">NRBC 14897</strain>
    </source>
</reference>
<proteinExistence type="inferred from homology"/>
<gene>
    <name evidence="7" type="ORF">ESP62_000010</name>
</gene>
<dbReference type="PROSITE" id="PS51109">
    <property type="entry name" value="G5"/>
    <property type="match status" value="1"/>
</dbReference>
<dbReference type="Proteomes" id="UP001515100">
    <property type="component" value="Unassembled WGS sequence"/>
</dbReference>
<dbReference type="Pfam" id="PF03990">
    <property type="entry name" value="DUF348"/>
    <property type="match status" value="3"/>
</dbReference>
<sequence length="423" mass="45004">MPTPTGPSAGPGRTELDGREPLAMVEDRPSHRLPRNSVRHENTPLHLDSTVRVEPRRAPGHRAKRRRRKSPALLALNLAIVLVLAGGTAAYGALSQTVTLTVDGRSQTVRTFGGTVADVLDDHGVTVRAGDRLNHESSASISDGDTIDVAYAKPVTLTVDGVVSQKVVFDRTVGKALTSLGVAPTSGTYVSAKAAKAVPRDGMELVVSTPKNVTVVADGQTKTLTTTRPTVADVLDEAGVALDADDEIAPGVDAYVTPDEKLRVVRIEKVEKTETVKVKHDTEVKDDPEALMGETEVVTEGKNGKAREQVTLVYADGKLRDRVVVASDPVTPPVTEVVSRGTSRTPPDSVWDKIAQCESGGNWSINTGNGYYGGLQFSAATWKSVGGPGLPHQNSREVQIKYAKILQARSGWGQWGCAGARFN</sequence>
<dbReference type="EMBL" id="SDPP02000001">
    <property type="protein sequence ID" value="KAA1379651.1"/>
    <property type="molecule type" value="Genomic_DNA"/>
</dbReference>
<dbReference type="InterPro" id="IPR011098">
    <property type="entry name" value="G5_dom"/>
</dbReference>
<organism evidence="7 8">
    <name type="scientific">Aeromicrobium fastidiosum</name>
    <dbReference type="NCBI Taxonomy" id="52699"/>
    <lineage>
        <taxon>Bacteria</taxon>
        <taxon>Bacillati</taxon>
        <taxon>Actinomycetota</taxon>
        <taxon>Actinomycetes</taxon>
        <taxon>Propionibacteriales</taxon>
        <taxon>Nocardioidaceae</taxon>
        <taxon>Aeromicrobium</taxon>
    </lineage>
</organism>